<dbReference type="PANTHER" id="PTHR21363">
    <property type="entry name" value="PREPHENATE DEHYDROGENASE"/>
    <property type="match status" value="1"/>
</dbReference>
<keyword evidence="4" id="KW-1185">Reference proteome</keyword>
<dbReference type="Pfam" id="PF20463">
    <property type="entry name" value="PDH_C"/>
    <property type="match status" value="1"/>
</dbReference>
<dbReference type="Gene3D" id="1.10.3660.10">
    <property type="entry name" value="6-phosphogluconate dehydrogenase C-terminal like domain"/>
    <property type="match status" value="1"/>
</dbReference>
<dbReference type="OrthoDB" id="9809920at2"/>
<sequence>MSVRHLAVIGLGLIGGSLARALRAAGEVGRISGYDPDPVQRQQALKLGVIDEVHEQAPEAVADADLVVLAVPVLRTAEAYAACLPGLRPETVVSDVGSTKQSVLRDIAAVCGGQLPPRFVAAHPIAGTEKSGVANSQTELFRNHRVIITPHEHQDAAARQLVARLWQAIGARVVEMSPAQHDAIFAATSHLPHVLAYSFVDMLARLERSGEIFPNAGGGFRDFTRIASSSPQMWHDVLRANEAAVADLLDRQIEELQQIRRMMAESRWDELKALFERARAARERYLSQIE</sequence>
<dbReference type="PROSITE" id="PS51176">
    <property type="entry name" value="PDH_ADH"/>
    <property type="match status" value="1"/>
</dbReference>
<dbReference type="GO" id="GO:0006571">
    <property type="term" value="P:tyrosine biosynthetic process"/>
    <property type="evidence" value="ECO:0007669"/>
    <property type="project" value="InterPro"/>
</dbReference>
<dbReference type="EMBL" id="FOFS01000001">
    <property type="protein sequence ID" value="SEP68695.1"/>
    <property type="molecule type" value="Genomic_DNA"/>
</dbReference>
<name>A0A1H8ZWH9_9GAMM</name>
<dbReference type="Proteomes" id="UP000199233">
    <property type="component" value="Unassembled WGS sequence"/>
</dbReference>
<dbReference type="STRING" id="489703.SAMN04488038_101185"/>
<dbReference type="InterPro" id="IPR046825">
    <property type="entry name" value="PDH_C"/>
</dbReference>
<dbReference type="Gene3D" id="3.40.50.720">
    <property type="entry name" value="NAD(P)-binding Rossmann-like Domain"/>
    <property type="match status" value="1"/>
</dbReference>
<dbReference type="AlphaFoldDB" id="A0A1H8ZWH9"/>
<evidence type="ECO:0000313" key="3">
    <source>
        <dbReference type="EMBL" id="SEP68695.1"/>
    </source>
</evidence>
<evidence type="ECO:0000256" key="1">
    <source>
        <dbReference type="ARBA" id="ARBA00023002"/>
    </source>
</evidence>
<dbReference type="FunFam" id="3.40.50.720:FF:000208">
    <property type="entry name" value="Prephenate dehydrogenase"/>
    <property type="match status" value="1"/>
</dbReference>
<dbReference type="GO" id="GO:0004665">
    <property type="term" value="F:prephenate dehydrogenase (NADP+) activity"/>
    <property type="evidence" value="ECO:0007669"/>
    <property type="project" value="InterPro"/>
</dbReference>
<proteinExistence type="predicted"/>
<feature type="domain" description="Prephenate/arogenate dehydrogenase" evidence="2">
    <location>
        <begin position="4"/>
        <end position="290"/>
    </location>
</feature>
<keyword evidence="1" id="KW-0560">Oxidoreductase</keyword>
<gene>
    <name evidence="3" type="ORF">SAMN04488038_101185</name>
</gene>
<dbReference type="InterPro" id="IPR003099">
    <property type="entry name" value="Prephen_DH"/>
</dbReference>
<organism evidence="3 4">
    <name type="scientific">Solimonas aquatica</name>
    <dbReference type="NCBI Taxonomy" id="489703"/>
    <lineage>
        <taxon>Bacteria</taxon>
        <taxon>Pseudomonadati</taxon>
        <taxon>Pseudomonadota</taxon>
        <taxon>Gammaproteobacteria</taxon>
        <taxon>Nevskiales</taxon>
        <taxon>Nevskiaceae</taxon>
        <taxon>Solimonas</taxon>
    </lineage>
</organism>
<evidence type="ECO:0000259" key="2">
    <source>
        <dbReference type="PROSITE" id="PS51176"/>
    </source>
</evidence>
<dbReference type="GO" id="GO:0008977">
    <property type="term" value="F:prephenate dehydrogenase (NAD+) activity"/>
    <property type="evidence" value="ECO:0007669"/>
    <property type="project" value="InterPro"/>
</dbReference>
<dbReference type="InterPro" id="IPR036291">
    <property type="entry name" value="NAD(P)-bd_dom_sf"/>
</dbReference>
<dbReference type="SUPFAM" id="SSF48179">
    <property type="entry name" value="6-phosphogluconate dehydrogenase C-terminal domain-like"/>
    <property type="match status" value="1"/>
</dbReference>
<dbReference type="SUPFAM" id="SSF51735">
    <property type="entry name" value="NAD(P)-binding Rossmann-fold domains"/>
    <property type="match status" value="1"/>
</dbReference>
<reference evidence="3 4" key="1">
    <citation type="submission" date="2016-10" db="EMBL/GenBank/DDBJ databases">
        <authorList>
            <person name="de Groot N.N."/>
        </authorList>
    </citation>
    <scope>NUCLEOTIDE SEQUENCE [LARGE SCALE GENOMIC DNA]</scope>
    <source>
        <strain evidence="3 4">DSM 25927</strain>
    </source>
</reference>
<dbReference type="RefSeq" id="WP_093280779.1">
    <property type="nucleotide sequence ID" value="NZ_FOFS01000001.1"/>
</dbReference>
<evidence type="ECO:0000313" key="4">
    <source>
        <dbReference type="Proteomes" id="UP000199233"/>
    </source>
</evidence>
<dbReference type="PANTHER" id="PTHR21363:SF0">
    <property type="entry name" value="PREPHENATE DEHYDROGENASE [NADP(+)]"/>
    <property type="match status" value="1"/>
</dbReference>
<accession>A0A1H8ZWH9</accession>
<dbReference type="GO" id="GO:0070403">
    <property type="term" value="F:NAD+ binding"/>
    <property type="evidence" value="ECO:0007669"/>
    <property type="project" value="InterPro"/>
</dbReference>
<protein>
    <submittedName>
        <fullName evidence="3">Prephenate dehydrogenase</fullName>
    </submittedName>
</protein>
<dbReference type="InterPro" id="IPR050812">
    <property type="entry name" value="Preph/Arog_dehydrog"/>
</dbReference>
<dbReference type="Pfam" id="PF02153">
    <property type="entry name" value="PDH_N"/>
    <property type="match status" value="1"/>
</dbReference>
<dbReference type="InterPro" id="IPR008927">
    <property type="entry name" value="6-PGluconate_DH-like_C_sf"/>
</dbReference>
<dbReference type="InterPro" id="IPR046826">
    <property type="entry name" value="PDH_N"/>
</dbReference>